<feature type="domain" description="AB hydrolase-1" evidence="4">
    <location>
        <begin position="23"/>
        <end position="258"/>
    </location>
</feature>
<keyword evidence="2 5" id="KW-0378">Hydrolase</keyword>
<dbReference type="GO" id="GO:0006508">
    <property type="term" value="P:proteolysis"/>
    <property type="evidence" value="ECO:0007669"/>
    <property type="project" value="InterPro"/>
</dbReference>
<dbReference type="RefSeq" id="WP_131497924.1">
    <property type="nucleotide sequence ID" value="NZ_SJKC01000003.1"/>
</dbReference>
<gene>
    <name evidence="5" type="ORF">E0H92_25295</name>
</gene>
<dbReference type="PANTHER" id="PTHR43798">
    <property type="entry name" value="MONOACYLGLYCEROL LIPASE"/>
    <property type="match status" value="1"/>
</dbReference>
<dbReference type="GO" id="GO:0016020">
    <property type="term" value="C:membrane"/>
    <property type="evidence" value="ECO:0007669"/>
    <property type="project" value="TreeGrafter"/>
</dbReference>
<reference evidence="5 6" key="1">
    <citation type="submission" date="2019-02" db="EMBL/GenBank/DDBJ databases">
        <title>Kribbella capetownensis sp. nov. and Kribbella speibonae sp. nov., isolated from soil.</title>
        <authorList>
            <person name="Curtis S.M."/>
            <person name="Norton I."/>
            <person name="Everest G.J."/>
            <person name="Meyers P.R."/>
        </authorList>
    </citation>
    <scope>NUCLEOTIDE SEQUENCE [LARGE SCALE GENOMIC DNA]</scope>
    <source>
        <strain evidence="5 6">YM55</strain>
    </source>
</reference>
<evidence type="ECO:0000256" key="3">
    <source>
        <dbReference type="SAM" id="MobiDB-lite"/>
    </source>
</evidence>
<dbReference type="Gene3D" id="3.40.50.1820">
    <property type="entry name" value="alpha/beta hydrolase"/>
    <property type="match status" value="1"/>
</dbReference>
<evidence type="ECO:0000313" key="6">
    <source>
        <dbReference type="Proteomes" id="UP000294225"/>
    </source>
</evidence>
<evidence type="ECO:0000259" key="4">
    <source>
        <dbReference type="Pfam" id="PF00561"/>
    </source>
</evidence>
<evidence type="ECO:0000256" key="1">
    <source>
        <dbReference type="ARBA" id="ARBA00010088"/>
    </source>
</evidence>
<dbReference type="InterPro" id="IPR002410">
    <property type="entry name" value="Peptidase_S33"/>
</dbReference>
<evidence type="ECO:0000313" key="5">
    <source>
        <dbReference type="EMBL" id="TCC36005.1"/>
    </source>
</evidence>
<dbReference type="InterPro" id="IPR029058">
    <property type="entry name" value="AB_hydrolase_fold"/>
</dbReference>
<dbReference type="Pfam" id="PF00561">
    <property type="entry name" value="Abhydrolase_1"/>
    <property type="match status" value="1"/>
</dbReference>
<comment type="caution">
    <text evidence="5">The sequence shown here is derived from an EMBL/GenBank/DDBJ whole genome shotgun (WGS) entry which is preliminary data.</text>
</comment>
<comment type="similarity">
    <text evidence="1">Belongs to the peptidase S33 family.</text>
</comment>
<feature type="region of interest" description="Disordered" evidence="3">
    <location>
        <begin position="134"/>
        <end position="153"/>
    </location>
</feature>
<dbReference type="EMBL" id="SJKC01000003">
    <property type="protein sequence ID" value="TCC36005.1"/>
    <property type="molecule type" value="Genomic_DNA"/>
</dbReference>
<name>A0A4R0J419_9ACTN</name>
<dbReference type="SUPFAM" id="SSF53474">
    <property type="entry name" value="alpha/beta-Hydrolases"/>
    <property type="match status" value="1"/>
</dbReference>
<evidence type="ECO:0000256" key="2">
    <source>
        <dbReference type="ARBA" id="ARBA00022801"/>
    </source>
</evidence>
<dbReference type="InterPro" id="IPR050266">
    <property type="entry name" value="AB_hydrolase_sf"/>
</dbReference>
<proteinExistence type="inferred from homology"/>
<sequence>MPFSTSDGVRLWTATSGSATSAPPVVVLHGGPGLWDDYAVFAELLDDLTVVHRFDQRGCGRSDPSDVQTMSRLAQDIDELRAYFGHERIVVLGHSFGASLAMTYAAAYGEHVAGVVYVGGVGIGDWRSHDAAERARRMTPEQEDRLDNLSGRPRTPAEEIEFRVLSWFPDHADRERAMEWAYESASVDLPINFAANRALAADMNSWTATEVTSRAASIQAPVTFIHGAGDPRPAFAVRDLAAHTPNHTFHLIPDAGHSPWREQPELFREVLRSTLR</sequence>
<accession>A0A4R0J419</accession>
<feature type="compositionally biased region" description="Basic and acidic residues" evidence="3">
    <location>
        <begin position="134"/>
        <end position="147"/>
    </location>
</feature>
<dbReference type="Proteomes" id="UP000294225">
    <property type="component" value="Unassembled WGS sequence"/>
</dbReference>
<dbReference type="PRINTS" id="PR00793">
    <property type="entry name" value="PROAMNOPTASE"/>
</dbReference>
<dbReference type="GO" id="GO:0004177">
    <property type="term" value="F:aminopeptidase activity"/>
    <property type="evidence" value="ECO:0007669"/>
    <property type="project" value="UniProtKB-EC"/>
</dbReference>
<protein>
    <submittedName>
        <fullName evidence="5">Alpha/beta hydrolase</fullName>
    </submittedName>
</protein>
<organism evidence="5 6">
    <name type="scientific">Kribbella speibonae</name>
    <dbReference type="NCBI Taxonomy" id="1572660"/>
    <lineage>
        <taxon>Bacteria</taxon>
        <taxon>Bacillati</taxon>
        <taxon>Actinomycetota</taxon>
        <taxon>Actinomycetes</taxon>
        <taxon>Propionibacteriales</taxon>
        <taxon>Kribbellaceae</taxon>
        <taxon>Kribbella</taxon>
    </lineage>
</organism>
<dbReference type="InterPro" id="IPR000073">
    <property type="entry name" value="AB_hydrolase_1"/>
</dbReference>
<dbReference type="AlphaFoldDB" id="A0A4R0J419"/>
<dbReference type="PANTHER" id="PTHR43798:SF33">
    <property type="entry name" value="HYDROLASE, PUTATIVE (AFU_ORTHOLOGUE AFUA_2G14860)-RELATED"/>
    <property type="match status" value="1"/>
</dbReference>